<reference evidence="3" key="1">
    <citation type="submission" date="2023-07" db="EMBL/GenBank/DDBJ databases">
        <title>Whole genome shotgun sequence of Streptomyces achromogenes subsp. rubradiris NBRC 14000.</title>
        <authorList>
            <person name="Komaki H."/>
            <person name="Tamura T."/>
        </authorList>
    </citation>
    <scope>NUCLEOTIDE SEQUENCE [LARGE SCALE GENOMIC DNA]</scope>
    <source>
        <strain evidence="3">NBRC 14000</strain>
    </source>
</reference>
<name>A0ABQ3RCP2_STRRR</name>
<sequence>MSRKRFEAAAQSAAASLGVARTKDLAGLFARGKGVEYALTMLQDPGACEAIRTMYEVAEQEHVPPSEAAAYLRGYLAGQARQRDVVEIRPVWSGPATPGVPVRPTARVLSEVVGRAEQELLAMTYAARPYAPLSAALRSAVARGVEVHVVVETRTGADGLLHGPEPAEAFSDVSGIGLWHWPPEQRDHRPARQHAKLAVADRRVLWLGSANLTESGVHRNIEAGLLVIGGTAPQRAAEHIRDLQRRGVLQRLKI</sequence>
<organism evidence="2 3">
    <name type="scientific">Streptomyces rubradiris</name>
    <name type="common">Streptomyces achromogenes subsp. rubradiris</name>
    <dbReference type="NCBI Taxonomy" id="285531"/>
    <lineage>
        <taxon>Bacteria</taxon>
        <taxon>Bacillati</taxon>
        <taxon>Actinomycetota</taxon>
        <taxon>Actinomycetes</taxon>
        <taxon>Kitasatosporales</taxon>
        <taxon>Streptomycetaceae</taxon>
        <taxon>Streptomyces</taxon>
    </lineage>
</organism>
<proteinExistence type="predicted"/>
<dbReference type="InterPro" id="IPR025202">
    <property type="entry name" value="PLD-like_dom"/>
</dbReference>
<dbReference type="InterPro" id="IPR001736">
    <property type="entry name" value="PLipase_D/transphosphatidylase"/>
</dbReference>
<accession>A0ABQ3RCP2</accession>
<dbReference type="PROSITE" id="PS50035">
    <property type="entry name" value="PLD"/>
    <property type="match status" value="1"/>
</dbReference>
<dbReference type="SUPFAM" id="SSF56024">
    <property type="entry name" value="Phospholipase D/nuclease"/>
    <property type="match status" value="1"/>
</dbReference>
<dbReference type="Proteomes" id="UP000646738">
    <property type="component" value="Unassembled WGS sequence"/>
</dbReference>
<gene>
    <name evidence="2" type="ORF">Srubr_34650</name>
</gene>
<dbReference type="EMBL" id="BNEA01000015">
    <property type="protein sequence ID" value="GHI53619.1"/>
    <property type="molecule type" value="Genomic_DNA"/>
</dbReference>
<feature type="domain" description="PLD phosphodiesterase" evidence="1">
    <location>
        <begin position="189"/>
        <end position="216"/>
    </location>
</feature>
<dbReference type="RefSeq" id="WP_189989340.1">
    <property type="nucleotide sequence ID" value="NZ_BNCB01000001.1"/>
</dbReference>
<protein>
    <recommendedName>
        <fullName evidence="1">PLD phosphodiesterase domain-containing protein</fullName>
    </recommendedName>
</protein>
<comment type="caution">
    <text evidence="2">The sequence shown here is derived from an EMBL/GenBank/DDBJ whole genome shotgun (WGS) entry which is preliminary data.</text>
</comment>
<dbReference type="Pfam" id="PF13091">
    <property type="entry name" value="PLDc_2"/>
    <property type="match status" value="1"/>
</dbReference>
<evidence type="ECO:0000313" key="3">
    <source>
        <dbReference type="Proteomes" id="UP000646738"/>
    </source>
</evidence>
<evidence type="ECO:0000259" key="1">
    <source>
        <dbReference type="PROSITE" id="PS50035"/>
    </source>
</evidence>
<dbReference type="Gene3D" id="3.30.870.10">
    <property type="entry name" value="Endonuclease Chain A"/>
    <property type="match status" value="1"/>
</dbReference>
<dbReference type="InterPro" id="IPR047955">
    <property type="entry name" value="DrmC-like"/>
</dbReference>
<evidence type="ECO:0000313" key="2">
    <source>
        <dbReference type="EMBL" id="GHI53619.1"/>
    </source>
</evidence>
<dbReference type="CDD" id="cd09132">
    <property type="entry name" value="PLDc_unchar4"/>
    <property type="match status" value="1"/>
</dbReference>
<dbReference type="NCBIfam" id="NF038319">
    <property type="entry name" value="DISARM_DrmC_I"/>
    <property type="match status" value="1"/>
</dbReference>
<keyword evidence="3" id="KW-1185">Reference proteome</keyword>